<feature type="region of interest" description="Disordered" evidence="1">
    <location>
        <begin position="52"/>
        <end position="71"/>
    </location>
</feature>
<gene>
    <name evidence="2" type="ORF">ENS64_07220</name>
</gene>
<evidence type="ECO:0000256" key="1">
    <source>
        <dbReference type="SAM" id="MobiDB-lite"/>
    </source>
</evidence>
<protein>
    <submittedName>
        <fullName evidence="2">Uncharacterized protein</fullName>
    </submittedName>
</protein>
<sequence>MAAARVVLLVLCVVLFAVMWSGDRPAPAPPQMIAADDVSVIELEAALTGLAEDADEGEHVSRPAEDVPRPAEPAAMLPAEWQAAVPHGVTPGEYLFVDAATGQAIRLEITAELLQTWGQDPHQRGEPHYTLTLGARRAYLIRLMSAGLRERMAGADTRTIR</sequence>
<name>A0A7C4LM53_9PLAN</name>
<reference evidence="2" key="1">
    <citation type="journal article" date="2020" name="mSystems">
        <title>Genome- and Community-Level Interaction Insights into Carbon Utilization and Element Cycling Functions of Hydrothermarchaeota in Hydrothermal Sediment.</title>
        <authorList>
            <person name="Zhou Z."/>
            <person name="Liu Y."/>
            <person name="Xu W."/>
            <person name="Pan J."/>
            <person name="Luo Z.H."/>
            <person name="Li M."/>
        </authorList>
    </citation>
    <scope>NUCLEOTIDE SEQUENCE [LARGE SCALE GENOMIC DNA]</scope>
    <source>
        <strain evidence="2">SpSt-508</strain>
    </source>
</reference>
<dbReference type="EMBL" id="DSVQ01000012">
    <property type="protein sequence ID" value="HGT39039.1"/>
    <property type="molecule type" value="Genomic_DNA"/>
</dbReference>
<organism evidence="2">
    <name type="scientific">Schlesneria paludicola</name>
    <dbReference type="NCBI Taxonomy" id="360056"/>
    <lineage>
        <taxon>Bacteria</taxon>
        <taxon>Pseudomonadati</taxon>
        <taxon>Planctomycetota</taxon>
        <taxon>Planctomycetia</taxon>
        <taxon>Planctomycetales</taxon>
        <taxon>Planctomycetaceae</taxon>
        <taxon>Schlesneria</taxon>
    </lineage>
</organism>
<accession>A0A7C4LM53</accession>
<dbReference type="AlphaFoldDB" id="A0A7C4LM53"/>
<proteinExistence type="predicted"/>
<evidence type="ECO:0000313" key="2">
    <source>
        <dbReference type="EMBL" id="HGT39039.1"/>
    </source>
</evidence>
<comment type="caution">
    <text evidence="2">The sequence shown here is derived from an EMBL/GenBank/DDBJ whole genome shotgun (WGS) entry which is preliminary data.</text>
</comment>
<feature type="compositionally biased region" description="Basic and acidic residues" evidence="1">
    <location>
        <begin position="57"/>
        <end position="69"/>
    </location>
</feature>